<dbReference type="PANTHER" id="PTHR43022:SF1">
    <property type="entry name" value="PROTEIN SMF"/>
    <property type="match status" value="1"/>
</dbReference>
<dbReference type="InterPro" id="IPR057666">
    <property type="entry name" value="DrpA_SLOG"/>
</dbReference>
<evidence type="ECO:0000313" key="5">
    <source>
        <dbReference type="Proteomes" id="UP000824201"/>
    </source>
</evidence>
<accession>A0A9D1JBQ5</accession>
<sequence>MTNREYWYWICNIPGFGNAKIRMLLERYQTPELIYQIGTRELEQIPYIRKKDYESWEWAKKNRKKIIKQYHELEEKHIRFVLLEDSIYPKRLKSLPDAPFSLYVKGELPKEELPSVAIVGARVCSEYGREAAFYFGEQLARAQVQIISGMAAGIDAWGQKGALKQGKTFAVLGNGVDICYPAENISLYMQIPQSGGLISEFPIGMRGLPYMFPIRNRIISGLSDLILVVEARKRSGSLITVDQALEQGREVCALPGRTIDPLSEGCNELIKNGAMLITKPEEILDCLKWKSIDKKRDSKIEETWVKLTSQEQYVFQYISFDLIHFEQLLEKTNMPIGFLMTYLLQLEMKNCIEQPIKNYYKRKCNIKIL</sequence>
<dbReference type="InterPro" id="IPR041614">
    <property type="entry name" value="DprA_WH"/>
</dbReference>
<evidence type="ECO:0000313" key="4">
    <source>
        <dbReference type="EMBL" id="HIR87373.1"/>
    </source>
</evidence>
<dbReference type="InterPro" id="IPR003488">
    <property type="entry name" value="DprA"/>
</dbReference>
<dbReference type="GO" id="GO:0009294">
    <property type="term" value="P:DNA-mediated transformation"/>
    <property type="evidence" value="ECO:0007669"/>
    <property type="project" value="InterPro"/>
</dbReference>
<reference evidence="4" key="2">
    <citation type="journal article" date="2021" name="PeerJ">
        <title>Extensive microbial diversity within the chicken gut microbiome revealed by metagenomics and culture.</title>
        <authorList>
            <person name="Gilroy R."/>
            <person name="Ravi A."/>
            <person name="Getino M."/>
            <person name="Pursley I."/>
            <person name="Horton D.L."/>
            <person name="Alikhan N.F."/>
            <person name="Baker D."/>
            <person name="Gharbi K."/>
            <person name="Hall N."/>
            <person name="Watson M."/>
            <person name="Adriaenssens E.M."/>
            <person name="Foster-Nyarko E."/>
            <person name="Jarju S."/>
            <person name="Secka A."/>
            <person name="Antonio M."/>
            <person name="Oren A."/>
            <person name="Chaudhuri R.R."/>
            <person name="La Ragione R."/>
            <person name="Hildebrand F."/>
            <person name="Pallen M.J."/>
        </authorList>
    </citation>
    <scope>NUCLEOTIDE SEQUENCE</scope>
    <source>
        <strain evidence="4">ChiW13-3771</strain>
    </source>
</reference>
<evidence type="ECO:0000259" key="3">
    <source>
        <dbReference type="Pfam" id="PF17782"/>
    </source>
</evidence>
<name>A0A9D1JBQ5_9FIRM</name>
<reference evidence="4" key="1">
    <citation type="submission" date="2020-10" db="EMBL/GenBank/DDBJ databases">
        <authorList>
            <person name="Gilroy R."/>
        </authorList>
    </citation>
    <scope>NUCLEOTIDE SEQUENCE</scope>
    <source>
        <strain evidence="4">ChiW13-3771</strain>
    </source>
</reference>
<dbReference type="Gene3D" id="3.40.50.450">
    <property type="match status" value="1"/>
</dbReference>
<gene>
    <name evidence="4" type="primary">dprA</name>
    <name evidence="4" type="ORF">IAC96_00335</name>
</gene>
<dbReference type="Pfam" id="PF17782">
    <property type="entry name" value="WHD_DprA"/>
    <property type="match status" value="1"/>
</dbReference>
<dbReference type="PANTHER" id="PTHR43022">
    <property type="entry name" value="PROTEIN SMF"/>
    <property type="match status" value="1"/>
</dbReference>
<comment type="caution">
    <text evidence="4">The sequence shown here is derived from an EMBL/GenBank/DDBJ whole genome shotgun (WGS) entry which is preliminary data.</text>
</comment>
<feature type="domain" description="DprA winged helix" evidence="3">
    <location>
        <begin position="307"/>
        <end position="354"/>
    </location>
</feature>
<dbReference type="AlphaFoldDB" id="A0A9D1JBQ5"/>
<feature type="domain" description="Smf/DprA SLOG" evidence="2">
    <location>
        <begin position="80"/>
        <end position="287"/>
    </location>
</feature>
<dbReference type="SUPFAM" id="SSF102405">
    <property type="entry name" value="MCP/YpsA-like"/>
    <property type="match status" value="1"/>
</dbReference>
<organism evidence="4 5">
    <name type="scientific">Candidatus Fimimorpha faecalis</name>
    <dbReference type="NCBI Taxonomy" id="2840824"/>
    <lineage>
        <taxon>Bacteria</taxon>
        <taxon>Bacillati</taxon>
        <taxon>Bacillota</taxon>
        <taxon>Clostridia</taxon>
        <taxon>Eubacteriales</taxon>
        <taxon>Candidatus Fimimorpha</taxon>
    </lineage>
</organism>
<evidence type="ECO:0000259" key="2">
    <source>
        <dbReference type="Pfam" id="PF02481"/>
    </source>
</evidence>
<dbReference type="NCBIfam" id="TIGR00732">
    <property type="entry name" value="dprA"/>
    <property type="match status" value="1"/>
</dbReference>
<evidence type="ECO:0000256" key="1">
    <source>
        <dbReference type="ARBA" id="ARBA00006525"/>
    </source>
</evidence>
<comment type="similarity">
    <text evidence="1">Belongs to the DprA/Smf family.</text>
</comment>
<dbReference type="Pfam" id="PF02481">
    <property type="entry name" value="DNA_processg_A"/>
    <property type="match status" value="1"/>
</dbReference>
<proteinExistence type="inferred from homology"/>
<dbReference type="EMBL" id="DVHN01000001">
    <property type="protein sequence ID" value="HIR87373.1"/>
    <property type="molecule type" value="Genomic_DNA"/>
</dbReference>
<dbReference type="Proteomes" id="UP000824201">
    <property type="component" value="Unassembled WGS sequence"/>
</dbReference>
<protein>
    <submittedName>
        <fullName evidence="4">DNA-protecting protein DprA</fullName>
    </submittedName>
</protein>